<dbReference type="EMBL" id="AOLN01000006">
    <property type="protein sequence ID" value="ELZ96831.1"/>
    <property type="molecule type" value="Genomic_DNA"/>
</dbReference>
<accession>M0IJ47</accession>
<feature type="domain" description="DUF7993" evidence="1">
    <location>
        <begin position="1"/>
        <end position="129"/>
    </location>
</feature>
<evidence type="ECO:0000313" key="3">
    <source>
        <dbReference type="Proteomes" id="UP000011550"/>
    </source>
</evidence>
<keyword evidence="3" id="KW-1185">Reference proteome</keyword>
<proteinExistence type="predicted"/>
<name>M0IJ47_9EURY</name>
<sequence length="136" mass="14660">MVVDTLSDGTRIAQLLASELTGHEDAFSTLAVVDADPDVEPTEDGALAYAVNAADERVAEVYVQPDRARVEFVVHPDVTADAASDANLRVRPKAVHPPRTLVFVEDGAQVKWVLPAFHALVEAREIESESDGETPE</sequence>
<dbReference type="Proteomes" id="UP000011550">
    <property type="component" value="Unassembled WGS sequence"/>
</dbReference>
<dbReference type="AlphaFoldDB" id="M0IJ47"/>
<dbReference type="PATRIC" id="fig|662479.7.peg.743"/>
<evidence type="ECO:0000259" key="1">
    <source>
        <dbReference type="Pfam" id="PF25956"/>
    </source>
</evidence>
<comment type="caution">
    <text evidence="2">The sequence shown here is derived from an EMBL/GenBank/DDBJ whole genome shotgun (WGS) entry which is preliminary data.</text>
</comment>
<protein>
    <recommendedName>
        <fullName evidence="1">DUF7993 domain-containing protein</fullName>
    </recommendedName>
</protein>
<dbReference type="Pfam" id="PF25956">
    <property type="entry name" value="DUF7993"/>
    <property type="match status" value="1"/>
</dbReference>
<reference evidence="2 3" key="1">
    <citation type="journal article" date="2014" name="PLoS Genet.">
        <title>Phylogenetically driven sequencing of extremely halophilic archaea reveals strategies for static and dynamic osmo-response.</title>
        <authorList>
            <person name="Becker E.A."/>
            <person name="Seitzer P.M."/>
            <person name="Tritt A."/>
            <person name="Larsen D."/>
            <person name="Krusor M."/>
            <person name="Yao A.I."/>
            <person name="Wu D."/>
            <person name="Madern D."/>
            <person name="Eisen J.A."/>
            <person name="Darling A.E."/>
            <person name="Facciotti M.T."/>
        </authorList>
    </citation>
    <scope>NUCLEOTIDE SEQUENCE [LARGE SCALE GENOMIC DNA]</scope>
    <source>
        <strain evidence="2 3">ATCC BAA-1512</strain>
    </source>
</reference>
<organism evidence="2 3">
    <name type="scientific">Haloferax mucosum ATCC BAA-1512</name>
    <dbReference type="NCBI Taxonomy" id="662479"/>
    <lineage>
        <taxon>Archaea</taxon>
        <taxon>Methanobacteriati</taxon>
        <taxon>Methanobacteriota</taxon>
        <taxon>Stenosarchaea group</taxon>
        <taxon>Halobacteria</taxon>
        <taxon>Halobacteriales</taxon>
        <taxon>Haloferacaceae</taxon>
        <taxon>Haloferax</taxon>
    </lineage>
</organism>
<dbReference type="STRING" id="662479.C440_03618"/>
<dbReference type="OrthoDB" id="242585at2157"/>
<evidence type="ECO:0000313" key="2">
    <source>
        <dbReference type="EMBL" id="ELZ96831.1"/>
    </source>
</evidence>
<gene>
    <name evidence="2" type="ORF">C440_03618</name>
</gene>
<dbReference type="InterPro" id="IPR058306">
    <property type="entry name" value="DUF7993"/>
</dbReference>
<dbReference type="RefSeq" id="WP_008318329.1">
    <property type="nucleotide sequence ID" value="NZ_AOLN01000006.1"/>
</dbReference>